<feature type="transmembrane region" description="Helical" evidence="1">
    <location>
        <begin position="414"/>
        <end position="435"/>
    </location>
</feature>
<proteinExistence type="predicted"/>
<keyword evidence="3" id="KW-1185">Reference proteome</keyword>
<comment type="caution">
    <text evidence="2">The sequence shown here is derived from an EMBL/GenBank/DDBJ whole genome shotgun (WGS) entry which is preliminary data.</text>
</comment>
<sequence>MKKVFKNKINILMILCVCGFMTYTTWDCYHEEPIIPLKTFEGKKLTKMNDVYRYTDKIISKYEGVATEETWNQFCDDYNAYYDQFTKEVDDEIMIKIYGNNYKELFEEVSKNLNEDRYFAIENQYGENIHKYMGTYAGIDYDSETKTAALPIVYKHQDELNMLNFIYLDSYETISYKKPDIRSYKALPLYVLSHKEDNIKSLEDAKKVYLSQNENALIDIESYNKFIEDKIHHTTFYFGGTASLNPLYTSLSRFSFLNLIPIAIILANIFSIEKKTKVDQIIVPTREGPIKIAIAKVCAGLTIGLFTTLLQLFCIFAIAYLTLKPTGMHLPEYALGTGYSFNPSMISGIYTNNAFIIGSQIQMLLLGTFAIIIFTVFLSSITKNQFVTIIIVLLFIYVPFYFQSGEFDINQIIYPCFYMYTSGTSPISIGSQIFYLKDISTILWLSIAVIFSIIIFIQAKIKYVSNR</sequence>
<reference evidence="2 3" key="1">
    <citation type="submission" date="2022-02" db="EMBL/GenBank/DDBJ databases">
        <title>Genome of Erysipelotrichaceae sp. nov. NSJ-176 isolated from human feces.</title>
        <authorList>
            <person name="Abdugheni R."/>
        </authorList>
    </citation>
    <scope>NUCLEOTIDE SEQUENCE [LARGE SCALE GENOMIC DNA]</scope>
    <source>
        <strain evidence="2 3">NSJ-176</strain>
    </source>
</reference>
<accession>A0ABS9R2J8</accession>
<organism evidence="2 3">
    <name type="scientific">Amedibacillus hominis</name>
    <dbReference type="NCBI Taxonomy" id="2897776"/>
    <lineage>
        <taxon>Bacteria</taxon>
        <taxon>Bacillati</taxon>
        <taxon>Bacillota</taxon>
        <taxon>Erysipelotrichia</taxon>
        <taxon>Erysipelotrichales</taxon>
        <taxon>Erysipelotrichaceae</taxon>
        <taxon>Amedibacillus</taxon>
    </lineage>
</organism>
<keyword evidence="1" id="KW-1133">Transmembrane helix</keyword>
<name>A0ABS9R2J8_9FIRM</name>
<feature type="transmembrane region" description="Helical" evidence="1">
    <location>
        <begin position="333"/>
        <end position="351"/>
    </location>
</feature>
<keyword evidence="1" id="KW-0472">Membrane</keyword>
<dbReference type="EMBL" id="JAKVPQ010000001">
    <property type="protein sequence ID" value="MCH4283892.1"/>
    <property type="molecule type" value="Genomic_DNA"/>
</dbReference>
<feature type="transmembrane region" description="Helical" evidence="1">
    <location>
        <begin position="9"/>
        <end position="26"/>
    </location>
</feature>
<dbReference type="Proteomes" id="UP001202402">
    <property type="component" value="Unassembled WGS sequence"/>
</dbReference>
<feature type="transmembrane region" description="Helical" evidence="1">
    <location>
        <begin position="254"/>
        <end position="272"/>
    </location>
</feature>
<feature type="transmembrane region" description="Helical" evidence="1">
    <location>
        <begin position="293"/>
        <end position="321"/>
    </location>
</feature>
<evidence type="ECO:0008006" key="4">
    <source>
        <dbReference type="Google" id="ProtNLM"/>
    </source>
</evidence>
<protein>
    <recommendedName>
        <fullName evidence="4">ABC transporter permease</fullName>
    </recommendedName>
</protein>
<gene>
    <name evidence="2" type="ORF">LQE99_01945</name>
</gene>
<keyword evidence="1" id="KW-0812">Transmembrane</keyword>
<feature type="transmembrane region" description="Helical" evidence="1">
    <location>
        <begin position="386"/>
        <end position="402"/>
    </location>
</feature>
<dbReference type="RefSeq" id="WP_240607327.1">
    <property type="nucleotide sequence ID" value="NZ_JAKVPQ010000001.1"/>
</dbReference>
<feature type="transmembrane region" description="Helical" evidence="1">
    <location>
        <begin position="441"/>
        <end position="459"/>
    </location>
</feature>
<evidence type="ECO:0000313" key="2">
    <source>
        <dbReference type="EMBL" id="MCH4283892.1"/>
    </source>
</evidence>
<evidence type="ECO:0000256" key="1">
    <source>
        <dbReference type="SAM" id="Phobius"/>
    </source>
</evidence>
<feature type="transmembrane region" description="Helical" evidence="1">
    <location>
        <begin position="363"/>
        <end position="380"/>
    </location>
</feature>
<evidence type="ECO:0000313" key="3">
    <source>
        <dbReference type="Proteomes" id="UP001202402"/>
    </source>
</evidence>